<dbReference type="InterPro" id="IPR000962">
    <property type="entry name" value="Znf_DskA_TraR"/>
</dbReference>
<dbReference type="EMBL" id="SJZB01000049">
    <property type="protein sequence ID" value="TCJ11755.1"/>
    <property type="molecule type" value="Genomic_DNA"/>
</dbReference>
<feature type="zinc finger region" description="dksA C4-type" evidence="4">
    <location>
        <begin position="102"/>
        <end position="126"/>
    </location>
</feature>
<dbReference type="GO" id="GO:0008270">
    <property type="term" value="F:zinc ion binding"/>
    <property type="evidence" value="ECO:0007669"/>
    <property type="project" value="UniProtKB-KW"/>
</dbReference>
<keyword evidence="7" id="KW-1185">Reference proteome</keyword>
<dbReference type="SUPFAM" id="SSF57716">
    <property type="entry name" value="Glucocorticoid receptor-like (DNA-binding domain)"/>
    <property type="match status" value="1"/>
</dbReference>
<protein>
    <submittedName>
        <fullName evidence="6">TraR/DksA family transcriptional regulator</fullName>
    </submittedName>
</protein>
<dbReference type="PANTHER" id="PTHR33823:SF4">
    <property type="entry name" value="GENERAL STRESS PROTEIN 16O"/>
    <property type="match status" value="1"/>
</dbReference>
<evidence type="ECO:0000256" key="4">
    <source>
        <dbReference type="PROSITE-ProRule" id="PRU00510"/>
    </source>
</evidence>
<dbReference type="AlphaFoldDB" id="A0A4R1B6U5"/>
<evidence type="ECO:0000256" key="2">
    <source>
        <dbReference type="ARBA" id="ARBA00022771"/>
    </source>
</evidence>
<evidence type="ECO:0000256" key="1">
    <source>
        <dbReference type="ARBA" id="ARBA00022723"/>
    </source>
</evidence>
<dbReference type="Gene3D" id="1.20.120.910">
    <property type="entry name" value="DksA, coiled-coil domain"/>
    <property type="match status" value="1"/>
</dbReference>
<dbReference type="PROSITE" id="PS51128">
    <property type="entry name" value="ZF_DKSA_2"/>
    <property type="match status" value="1"/>
</dbReference>
<evidence type="ECO:0000259" key="5">
    <source>
        <dbReference type="Pfam" id="PF01258"/>
    </source>
</evidence>
<dbReference type="OrthoDB" id="9811543at2"/>
<keyword evidence="1" id="KW-0479">Metal-binding</keyword>
<evidence type="ECO:0000313" key="7">
    <source>
        <dbReference type="Proteomes" id="UP000295443"/>
    </source>
</evidence>
<organism evidence="6 7">
    <name type="scientific">Parasulfuritortus cantonensis</name>
    <dbReference type="NCBI Taxonomy" id="2528202"/>
    <lineage>
        <taxon>Bacteria</taxon>
        <taxon>Pseudomonadati</taxon>
        <taxon>Pseudomonadota</taxon>
        <taxon>Betaproteobacteria</taxon>
        <taxon>Nitrosomonadales</taxon>
        <taxon>Thiobacillaceae</taxon>
        <taxon>Parasulfuritortus</taxon>
    </lineage>
</organism>
<gene>
    <name evidence="6" type="ORF">EZJ19_13935</name>
</gene>
<accession>A0A4R1B6U5</accession>
<comment type="caution">
    <text evidence="6">The sequence shown here is derived from an EMBL/GenBank/DDBJ whole genome shotgun (WGS) entry which is preliminary data.</text>
</comment>
<dbReference type="PANTHER" id="PTHR33823">
    <property type="entry name" value="RNA POLYMERASE-BINDING TRANSCRIPTION FACTOR DKSA-RELATED"/>
    <property type="match status" value="1"/>
</dbReference>
<reference evidence="6 7" key="1">
    <citation type="submission" date="2019-03" db="EMBL/GenBank/DDBJ databases">
        <title>Genome sequence of Thiobacillaceae bacterium LSR1, a sulfur-oxidizing bacterium isolated from freshwater sediment.</title>
        <authorList>
            <person name="Li S."/>
        </authorList>
    </citation>
    <scope>NUCLEOTIDE SEQUENCE [LARGE SCALE GENOMIC DNA]</scope>
    <source>
        <strain evidence="6 7">LSR1</strain>
    </source>
</reference>
<keyword evidence="2" id="KW-0863">Zinc-finger</keyword>
<keyword evidence="3" id="KW-0862">Zinc</keyword>
<feature type="domain" description="Zinc finger DksA/TraR C4-type" evidence="5">
    <location>
        <begin position="99"/>
        <end position="132"/>
    </location>
</feature>
<dbReference type="Pfam" id="PF01258">
    <property type="entry name" value="zf-dskA_traR"/>
    <property type="match status" value="1"/>
</dbReference>
<name>A0A4R1B6U5_9PROT</name>
<sequence>MSIWQQGKRVMRHYSKQDMQTVRDALASRLADLTAHIRDGLSESEQNQFNAILGRGTGDSSDEALAVSLGDLSAARLDLDIRQWQALKAAEQRLDGSEFGVCVECGKAIPVARLVANPAAERCIECQSAYERSHGGQAHGSL</sequence>
<evidence type="ECO:0000313" key="6">
    <source>
        <dbReference type="EMBL" id="TCJ11755.1"/>
    </source>
</evidence>
<proteinExistence type="predicted"/>
<dbReference type="Proteomes" id="UP000295443">
    <property type="component" value="Unassembled WGS sequence"/>
</dbReference>
<evidence type="ECO:0000256" key="3">
    <source>
        <dbReference type="ARBA" id="ARBA00022833"/>
    </source>
</evidence>